<evidence type="ECO:0000313" key="2">
    <source>
        <dbReference type="Proteomes" id="UP000799436"/>
    </source>
</evidence>
<keyword evidence="2" id="KW-1185">Reference proteome</keyword>
<protein>
    <submittedName>
        <fullName evidence="1">Uncharacterized protein</fullName>
    </submittedName>
</protein>
<evidence type="ECO:0000313" key="1">
    <source>
        <dbReference type="EMBL" id="KAF2770158.1"/>
    </source>
</evidence>
<dbReference type="AlphaFoldDB" id="A0A6G1LCL3"/>
<dbReference type="Proteomes" id="UP000799436">
    <property type="component" value="Unassembled WGS sequence"/>
</dbReference>
<name>A0A6G1LCL3_9PEZI</name>
<organism evidence="1 2">
    <name type="scientific">Teratosphaeria nubilosa</name>
    <dbReference type="NCBI Taxonomy" id="161662"/>
    <lineage>
        <taxon>Eukaryota</taxon>
        <taxon>Fungi</taxon>
        <taxon>Dikarya</taxon>
        <taxon>Ascomycota</taxon>
        <taxon>Pezizomycotina</taxon>
        <taxon>Dothideomycetes</taxon>
        <taxon>Dothideomycetidae</taxon>
        <taxon>Mycosphaerellales</taxon>
        <taxon>Teratosphaeriaceae</taxon>
        <taxon>Teratosphaeria</taxon>
    </lineage>
</organism>
<proteinExistence type="predicted"/>
<gene>
    <name evidence="1" type="ORF">EJ03DRAFT_81314</name>
</gene>
<sequence length="191" mass="20543">MLGTSITGRTEMLRVTHQDCLAGWHEKDAEKARPAEFKASETSAISRTERSGPCGVCKYAVIARLCVCLDDADPRDPGTWLCVPQHRDVFGQEDRGEGSRAPVCRLDCGFVLVTCLTLAVGITYPRGPKALRRTQSCAQRYTMMRGPGCSIPRSLGPTDSASDDLGIAVSALPSHLPATGTIITPHLHSHA</sequence>
<dbReference type="EMBL" id="ML995828">
    <property type="protein sequence ID" value="KAF2770158.1"/>
    <property type="molecule type" value="Genomic_DNA"/>
</dbReference>
<reference evidence="1" key="1">
    <citation type="journal article" date="2020" name="Stud. Mycol.">
        <title>101 Dothideomycetes genomes: a test case for predicting lifestyles and emergence of pathogens.</title>
        <authorList>
            <person name="Haridas S."/>
            <person name="Albert R."/>
            <person name="Binder M."/>
            <person name="Bloem J."/>
            <person name="Labutti K."/>
            <person name="Salamov A."/>
            <person name="Andreopoulos B."/>
            <person name="Baker S."/>
            <person name="Barry K."/>
            <person name="Bills G."/>
            <person name="Bluhm B."/>
            <person name="Cannon C."/>
            <person name="Castanera R."/>
            <person name="Culley D."/>
            <person name="Daum C."/>
            <person name="Ezra D."/>
            <person name="Gonzalez J."/>
            <person name="Henrissat B."/>
            <person name="Kuo A."/>
            <person name="Liang C."/>
            <person name="Lipzen A."/>
            <person name="Lutzoni F."/>
            <person name="Magnuson J."/>
            <person name="Mondo S."/>
            <person name="Nolan M."/>
            <person name="Ohm R."/>
            <person name="Pangilinan J."/>
            <person name="Park H.-J."/>
            <person name="Ramirez L."/>
            <person name="Alfaro M."/>
            <person name="Sun H."/>
            <person name="Tritt A."/>
            <person name="Yoshinaga Y."/>
            <person name="Zwiers L.-H."/>
            <person name="Turgeon B."/>
            <person name="Goodwin S."/>
            <person name="Spatafora J."/>
            <person name="Crous P."/>
            <person name="Grigoriev I."/>
        </authorList>
    </citation>
    <scope>NUCLEOTIDE SEQUENCE</scope>
    <source>
        <strain evidence="1">CBS 116005</strain>
    </source>
</reference>
<accession>A0A6G1LCL3</accession>